<feature type="transmembrane region" description="Helical" evidence="1">
    <location>
        <begin position="15"/>
        <end position="35"/>
    </location>
</feature>
<evidence type="ECO:0000313" key="2">
    <source>
        <dbReference type="EMBL" id="STU92807.1"/>
    </source>
</evidence>
<reference evidence="2 3" key="1">
    <citation type="submission" date="2018-06" db="EMBL/GenBank/DDBJ databases">
        <authorList>
            <consortium name="Pathogen Informatics"/>
            <person name="Doyle S."/>
        </authorList>
    </citation>
    <scope>NUCLEOTIDE SEQUENCE [LARGE SCALE GENOMIC DNA]</scope>
    <source>
        <strain evidence="2 3">NCTC10313</strain>
    </source>
</reference>
<organism evidence="2 3">
    <name type="scientific">Klebsiella pneumoniae subsp. ozaenae</name>
    <dbReference type="NCBI Taxonomy" id="574"/>
    <lineage>
        <taxon>Bacteria</taxon>
        <taxon>Pseudomonadati</taxon>
        <taxon>Pseudomonadota</taxon>
        <taxon>Gammaproteobacteria</taxon>
        <taxon>Enterobacterales</taxon>
        <taxon>Enterobacteriaceae</taxon>
        <taxon>Klebsiella/Raoultella group</taxon>
        <taxon>Klebsiella</taxon>
        <taxon>Klebsiella pneumoniae complex</taxon>
    </lineage>
</organism>
<accession>A0A378A0H5</accession>
<keyword evidence="1" id="KW-0812">Transmembrane</keyword>
<evidence type="ECO:0000313" key="3">
    <source>
        <dbReference type="Proteomes" id="UP000254487"/>
    </source>
</evidence>
<evidence type="ECO:0000256" key="1">
    <source>
        <dbReference type="SAM" id="Phobius"/>
    </source>
</evidence>
<sequence length="52" mass="5789">MTCGWLTPEQGTYKIWFAASDALFFFFPLFLGYTAGKKFGGNPFISMVIGGR</sequence>
<name>A0A378A0H5_KLEPO</name>
<dbReference type="AlphaFoldDB" id="A0A378A0H5"/>
<proteinExistence type="predicted"/>
<dbReference type="EMBL" id="UGLW01000003">
    <property type="protein sequence ID" value="STU92807.1"/>
    <property type="molecule type" value="Genomic_DNA"/>
</dbReference>
<keyword evidence="1" id="KW-0472">Membrane</keyword>
<protein>
    <submittedName>
        <fullName evidence="2">PTS system transporter</fullName>
    </submittedName>
</protein>
<dbReference type="Proteomes" id="UP000254487">
    <property type="component" value="Unassembled WGS sequence"/>
</dbReference>
<keyword evidence="1" id="KW-1133">Transmembrane helix</keyword>
<gene>
    <name evidence="2" type="primary">bglF_2</name>
    <name evidence="2" type="ORF">NCTC10313_04800</name>
</gene>